<evidence type="ECO:0000259" key="1">
    <source>
        <dbReference type="Pfam" id="PF08241"/>
    </source>
</evidence>
<reference evidence="2 3" key="1">
    <citation type="submission" date="2018-05" db="EMBL/GenBank/DDBJ databases">
        <title>Genomic Encyclopedia of Type Strains, Phase IV (KMG-IV): sequencing the most valuable type-strain genomes for metagenomic binning, comparative biology and taxonomic classification.</title>
        <authorList>
            <person name="Goeker M."/>
        </authorList>
    </citation>
    <scope>NUCLEOTIDE SEQUENCE [LARGE SCALE GENOMIC DNA]</scope>
    <source>
        <strain evidence="2 3">DSM 24906</strain>
    </source>
</reference>
<dbReference type="Proteomes" id="UP000245921">
    <property type="component" value="Unassembled WGS sequence"/>
</dbReference>
<proteinExistence type="predicted"/>
<dbReference type="SUPFAM" id="SSF53335">
    <property type="entry name" value="S-adenosyl-L-methionine-dependent methyltransferases"/>
    <property type="match status" value="1"/>
</dbReference>
<keyword evidence="2" id="KW-0830">Ubiquinone</keyword>
<dbReference type="Pfam" id="PF08241">
    <property type="entry name" value="Methyltransf_11"/>
    <property type="match status" value="1"/>
</dbReference>
<evidence type="ECO:0000313" key="2">
    <source>
        <dbReference type="EMBL" id="PWJ93263.1"/>
    </source>
</evidence>
<dbReference type="CDD" id="cd02440">
    <property type="entry name" value="AdoMet_MTases"/>
    <property type="match status" value="1"/>
</dbReference>
<dbReference type="GO" id="GO:0008757">
    <property type="term" value="F:S-adenosylmethionine-dependent methyltransferase activity"/>
    <property type="evidence" value="ECO:0007669"/>
    <property type="project" value="InterPro"/>
</dbReference>
<accession>A0AA45C705</accession>
<dbReference type="PANTHER" id="PTHR43591">
    <property type="entry name" value="METHYLTRANSFERASE"/>
    <property type="match status" value="1"/>
</dbReference>
<dbReference type="InterPro" id="IPR013216">
    <property type="entry name" value="Methyltransf_11"/>
</dbReference>
<name>A0AA45C705_9BACT</name>
<keyword evidence="3" id="KW-1185">Reference proteome</keyword>
<dbReference type="EMBL" id="QGGI01000008">
    <property type="protein sequence ID" value="PWJ93263.1"/>
    <property type="molecule type" value="Genomic_DNA"/>
</dbReference>
<organism evidence="2 3">
    <name type="scientific">Oceanotoga teriensis</name>
    <dbReference type="NCBI Taxonomy" id="515440"/>
    <lineage>
        <taxon>Bacteria</taxon>
        <taxon>Thermotogati</taxon>
        <taxon>Thermotogota</taxon>
        <taxon>Thermotogae</taxon>
        <taxon>Petrotogales</taxon>
        <taxon>Petrotogaceae</taxon>
        <taxon>Oceanotoga</taxon>
    </lineage>
</organism>
<dbReference type="Gene3D" id="3.40.50.150">
    <property type="entry name" value="Vaccinia Virus protein VP39"/>
    <property type="match status" value="1"/>
</dbReference>
<evidence type="ECO:0000313" key="3">
    <source>
        <dbReference type="Proteomes" id="UP000245921"/>
    </source>
</evidence>
<feature type="domain" description="Methyltransferase type 11" evidence="1">
    <location>
        <begin position="45"/>
        <end position="139"/>
    </location>
</feature>
<comment type="caution">
    <text evidence="2">The sequence shown here is derived from an EMBL/GenBank/DDBJ whole genome shotgun (WGS) entry which is preliminary data.</text>
</comment>
<dbReference type="RefSeq" id="WP_109604790.1">
    <property type="nucleotide sequence ID" value="NZ_JAMHJO010000011.1"/>
</dbReference>
<dbReference type="InterPro" id="IPR029063">
    <property type="entry name" value="SAM-dependent_MTases_sf"/>
</dbReference>
<sequence>MKSWIYYDRIANKYDTQYDNYYWMLFNEITKKLVEKYIKEEYHILDLGAGTGYWTYWLSERVESVYALEPSEKMLEICKDKTKNFKNIKYIKALAEDMPFDDESFDIINAQGDVLSYVEDLDKVLLEIKRVLKNDGILIASVDSFYSFMSQIISQGDFLALNYLYDKKKANIGSEDGIFTSRAFSAEDIEEICKKYGFEKIELAGKVICDDCDENIIEKNFDQLLNNELKICHDPYFIGEAEHIHFVIRKK</sequence>
<protein>
    <submittedName>
        <fullName evidence="2">Ubiquinone/menaquinone biosynthesis C-methylase UbiE</fullName>
    </submittedName>
</protein>
<gene>
    <name evidence="2" type="ORF">C7380_10892</name>
</gene>
<dbReference type="AlphaFoldDB" id="A0AA45C705"/>